<keyword evidence="4" id="KW-0503">Monooxygenase</keyword>
<organism evidence="4 5">
    <name type="scientific">Stieleria magnilauensis</name>
    <dbReference type="NCBI Taxonomy" id="2527963"/>
    <lineage>
        <taxon>Bacteria</taxon>
        <taxon>Pseudomonadati</taxon>
        <taxon>Planctomycetota</taxon>
        <taxon>Planctomycetia</taxon>
        <taxon>Pirellulales</taxon>
        <taxon>Pirellulaceae</taxon>
        <taxon>Stieleria</taxon>
    </lineage>
</organism>
<dbReference type="EMBL" id="CP036432">
    <property type="protein sequence ID" value="QDV84187.1"/>
    <property type="molecule type" value="Genomic_DNA"/>
</dbReference>
<dbReference type="InterPro" id="IPR013785">
    <property type="entry name" value="Aldolase_TIM"/>
</dbReference>
<name>A0ABX5XQA5_9BACT</name>
<proteinExistence type="predicted"/>
<evidence type="ECO:0000256" key="2">
    <source>
        <dbReference type="ARBA" id="ARBA00022643"/>
    </source>
</evidence>
<dbReference type="EC" id="1.13.12.16" evidence="4"/>
<dbReference type="CDD" id="cd04730">
    <property type="entry name" value="NPD_like"/>
    <property type="match status" value="1"/>
</dbReference>
<gene>
    <name evidence="4" type="ORF">TBK1r_31320</name>
</gene>
<evidence type="ECO:0000256" key="3">
    <source>
        <dbReference type="ARBA" id="ARBA00023002"/>
    </source>
</evidence>
<keyword evidence="3 4" id="KW-0560">Oxidoreductase</keyword>
<dbReference type="GO" id="GO:0018580">
    <property type="term" value="F:nitronate monooxygenase activity"/>
    <property type="evidence" value="ECO:0007669"/>
    <property type="project" value="UniProtKB-EC"/>
</dbReference>
<reference evidence="4 5" key="1">
    <citation type="submission" date="2019-02" db="EMBL/GenBank/DDBJ databases">
        <title>Deep-cultivation of Planctomycetes and their phenomic and genomic characterization uncovers novel biology.</title>
        <authorList>
            <person name="Wiegand S."/>
            <person name="Jogler M."/>
            <person name="Boedeker C."/>
            <person name="Pinto D."/>
            <person name="Vollmers J."/>
            <person name="Rivas-Marin E."/>
            <person name="Kohn T."/>
            <person name="Peeters S.H."/>
            <person name="Heuer A."/>
            <person name="Rast P."/>
            <person name="Oberbeckmann S."/>
            <person name="Bunk B."/>
            <person name="Jeske O."/>
            <person name="Meyerdierks A."/>
            <person name="Storesund J.E."/>
            <person name="Kallscheuer N."/>
            <person name="Luecker S."/>
            <person name="Lage O.M."/>
            <person name="Pohl T."/>
            <person name="Merkel B.J."/>
            <person name="Hornburger P."/>
            <person name="Mueller R.-W."/>
            <person name="Bruemmer F."/>
            <person name="Labrenz M."/>
            <person name="Spormann A.M."/>
            <person name="Op den Camp H."/>
            <person name="Overmann J."/>
            <person name="Amann R."/>
            <person name="Jetten M.S.M."/>
            <person name="Mascher T."/>
            <person name="Medema M.H."/>
            <person name="Devos D.P."/>
            <person name="Kaster A.-K."/>
            <person name="Ovreas L."/>
            <person name="Rohde M."/>
            <person name="Galperin M.Y."/>
            <person name="Jogler C."/>
        </authorList>
    </citation>
    <scope>NUCLEOTIDE SEQUENCE [LARGE SCALE GENOMIC DNA]</scope>
    <source>
        <strain evidence="4 5">TBK1r</strain>
    </source>
</reference>
<dbReference type="Proteomes" id="UP000318081">
    <property type="component" value="Chromosome"/>
</dbReference>
<protein>
    <submittedName>
        <fullName evidence="4">Nitronate monooxygenase</fullName>
        <ecNumber evidence="4">1.13.12.16</ecNumber>
    </submittedName>
</protein>
<dbReference type="PANTHER" id="PTHR32332:SF20">
    <property type="entry name" value="2-NITROPROPANE DIOXYGENASE-LIKE PROTEIN"/>
    <property type="match status" value="1"/>
</dbReference>
<evidence type="ECO:0000256" key="1">
    <source>
        <dbReference type="ARBA" id="ARBA00022630"/>
    </source>
</evidence>
<dbReference type="RefSeq" id="WP_145212096.1">
    <property type="nucleotide sequence ID" value="NZ_CP036432.1"/>
</dbReference>
<keyword evidence="5" id="KW-1185">Reference proteome</keyword>
<sequence length="348" mass="36631">MGSTGSLQTPLCDVLECRYPILQAGMGGVARAELVAAVSNAGAFGCLGMVRESPQRITQQINEVRSLTDKPFGVNLIPAATDPELFRVELDACLRAGVHTMVYFWDVVPDAINRAKQAGCRVVYQVGDVDQAIKAEAAGADVIVAQGVEAGGHVHGTVTSLVLLPQIVDAASIPVVGSGGFGSGRSLVAALAMGAQGIHCGTVLLATHESFAHDVHKRQIVRADADDTLHTDAYAINWPPHSAVRVIKSQSTEPYEQQPFGHHADEMPREQVAEEEGRPVYLMSTDSPLKSMTGELEKLAMFGGQVAGQVTAIDSAATVIRRIVDEAEAVIEGFARSAGPAGDSDSIT</sequence>
<dbReference type="SUPFAM" id="SSF51412">
    <property type="entry name" value="Inosine monophosphate dehydrogenase (IMPDH)"/>
    <property type="match status" value="1"/>
</dbReference>
<evidence type="ECO:0000313" key="4">
    <source>
        <dbReference type="EMBL" id="QDV84187.1"/>
    </source>
</evidence>
<accession>A0ABX5XQA5</accession>
<keyword evidence="2" id="KW-0288">FMN</keyword>
<evidence type="ECO:0000313" key="5">
    <source>
        <dbReference type="Proteomes" id="UP000318081"/>
    </source>
</evidence>
<dbReference type="Gene3D" id="3.20.20.70">
    <property type="entry name" value="Aldolase class I"/>
    <property type="match status" value="1"/>
</dbReference>
<dbReference type="PANTHER" id="PTHR32332">
    <property type="entry name" value="2-NITROPROPANE DIOXYGENASE"/>
    <property type="match status" value="1"/>
</dbReference>
<keyword evidence="1" id="KW-0285">Flavoprotein</keyword>
<dbReference type="InterPro" id="IPR004136">
    <property type="entry name" value="NMO"/>
</dbReference>
<dbReference type="Pfam" id="PF03060">
    <property type="entry name" value="NMO"/>
    <property type="match status" value="2"/>
</dbReference>